<dbReference type="Pfam" id="PF10825">
    <property type="entry name" value="DUF2752"/>
    <property type="match status" value="1"/>
</dbReference>
<name>A0A7W3XWJ7_9ACTN</name>
<evidence type="ECO:0000256" key="2">
    <source>
        <dbReference type="SAM" id="Phobius"/>
    </source>
</evidence>
<keyword evidence="2" id="KW-0812">Transmembrane</keyword>
<keyword evidence="2" id="KW-0472">Membrane</keyword>
<dbReference type="AlphaFoldDB" id="A0A7W3XWJ7"/>
<gene>
    <name evidence="3" type="ORF">FOE67_10070</name>
</gene>
<proteinExistence type="predicted"/>
<organism evidence="3 4">
    <name type="scientific">Streptomyces calidiresistens</name>
    <dbReference type="NCBI Taxonomy" id="1485586"/>
    <lineage>
        <taxon>Bacteria</taxon>
        <taxon>Bacillati</taxon>
        <taxon>Actinomycetota</taxon>
        <taxon>Actinomycetes</taxon>
        <taxon>Kitasatosporales</taxon>
        <taxon>Streptomycetaceae</taxon>
        <taxon>Streptomyces</taxon>
    </lineage>
</organism>
<dbReference type="InterPro" id="IPR021215">
    <property type="entry name" value="DUF2752"/>
</dbReference>
<protein>
    <submittedName>
        <fullName evidence="3">DUF2752 domain-containing protein</fullName>
    </submittedName>
</protein>
<feature type="compositionally biased region" description="Pro residues" evidence="1">
    <location>
        <begin position="12"/>
        <end position="25"/>
    </location>
</feature>
<sequence>MTPGRQARTVPAPLPDRLPPAPEHPPPARRSRDRATPLAVVVAGVLGLAGLLLLAGADPSVPGRYPPCPVHAATGLLCPGCGGLRAGHALTRGDLPAALRANAVVPLLALAALLLAPLRALRRRHRLPGRRDPGTVPRRPAPTPRLLLLIGVGALAVFTVLRNLPVGAFPAP</sequence>
<feature type="transmembrane region" description="Helical" evidence="2">
    <location>
        <begin position="146"/>
        <end position="164"/>
    </location>
</feature>
<evidence type="ECO:0000313" key="3">
    <source>
        <dbReference type="EMBL" id="MBB0229851.1"/>
    </source>
</evidence>
<feature type="transmembrane region" description="Helical" evidence="2">
    <location>
        <begin position="38"/>
        <end position="57"/>
    </location>
</feature>
<keyword evidence="2" id="KW-1133">Transmembrane helix</keyword>
<accession>A0A7W3XWJ7</accession>
<reference evidence="4" key="1">
    <citation type="submission" date="2019-10" db="EMBL/GenBank/DDBJ databases">
        <title>Streptomyces sp. nov., a novel actinobacterium isolated from alkaline environment.</title>
        <authorList>
            <person name="Golinska P."/>
        </authorList>
    </citation>
    <scope>NUCLEOTIDE SEQUENCE [LARGE SCALE GENOMIC DNA]</scope>
    <source>
        <strain evidence="4">DSM 42108</strain>
    </source>
</reference>
<feature type="region of interest" description="Disordered" evidence="1">
    <location>
        <begin position="1"/>
        <end position="35"/>
    </location>
</feature>
<comment type="caution">
    <text evidence="3">The sequence shown here is derived from an EMBL/GenBank/DDBJ whole genome shotgun (WGS) entry which is preliminary data.</text>
</comment>
<evidence type="ECO:0000256" key="1">
    <source>
        <dbReference type="SAM" id="MobiDB-lite"/>
    </source>
</evidence>
<evidence type="ECO:0000313" key="4">
    <source>
        <dbReference type="Proteomes" id="UP000530234"/>
    </source>
</evidence>
<keyword evidence="4" id="KW-1185">Reference proteome</keyword>
<dbReference type="EMBL" id="VKHS01000179">
    <property type="protein sequence ID" value="MBB0229851.1"/>
    <property type="molecule type" value="Genomic_DNA"/>
</dbReference>
<dbReference type="Proteomes" id="UP000530234">
    <property type="component" value="Unassembled WGS sequence"/>
</dbReference>
<feature type="transmembrane region" description="Helical" evidence="2">
    <location>
        <begin position="103"/>
        <end position="121"/>
    </location>
</feature>